<dbReference type="AlphaFoldDB" id="A0A939C280"/>
<dbReference type="RefSeq" id="WP_205260893.1">
    <property type="nucleotide sequence ID" value="NZ_JAERWK010000015.1"/>
</dbReference>
<accession>A0A939C280</accession>
<organism evidence="2 3">
    <name type="scientific">Nakamurella leprariae</name>
    <dbReference type="NCBI Taxonomy" id="2803911"/>
    <lineage>
        <taxon>Bacteria</taxon>
        <taxon>Bacillati</taxon>
        <taxon>Actinomycetota</taxon>
        <taxon>Actinomycetes</taxon>
        <taxon>Nakamurellales</taxon>
        <taxon>Nakamurellaceae</taxon>
        <taxon>Nakamurella</taxon>
    </lineage>
</organism>
<keyword evidence="3" id="KW-1185">Reference proteome</keyword>
<evidence type="ECO:0000313" key="3">
    <source>
        <dbReference type="Proteomes" id="UP000663792"/>
    </source>
</evidence>
<evidence type="ECO:0000256" key="1">
    <source>
        <dbReference type="SAM" id="MobiDB-lite"/>
    </source>
</evidence>
<dbReference type="Proteomes" id="UP000663792">
    <property type="component" value="Unassembled WGS sequence"/>
</dbReference>
<name>A0A939C280_9ACTN</name>
<reference evidence="2" key="1">
    <citation type="submission" date="2021-01" db="EMBL/GenBank/DDBJ databases">
        <title>YIM 132084 draft genome.</title>
        <authorList>
            <person name="An D."/>
        </authorList>
    </citation>
    <scope>NUCLEOTIDE SEQUENCE</scope>
    <source>
        <strain evidence="2">YIM 132084</strain>
    </source>
</reference>
<dbReference type="EMBL" id="JAERWK010000015">
    <property type="protein sequence ID" value="MBM9467934.1"/>
    <property type="molecule type" value="Genomic_DNA"/>
</dbReference>
<comment type="caution">
    <text evidence="2">The sequence shown here is derived from an EMBL/GenBank/DDBJ whole genome shotgun (WGS) entry which is preliminary data.</text>
</comment>
<protein>
    <submittedName>
        <fullName evidence="2">Uncharacterized protein</fullName>
    </submittedName>
</protein>
<evidence type="ECO:0000313" key="2">
    <source>
        <dbReference type="EMBL" id="MBM9467934.1"/>
    </source>
</evidence>
<sequence length="46" mass="4702">MTMGDRIKSTATLQADAGSLLDEQPAAPIDAADTVDTPAGRETALD</sequence>
<gene>
    <name evidence="2" type="ORF">JL106_11650</name>
</gene>
<feature type="region of interest" description="Disordered" evidence="1">
    <location>
        <begin position="15"/>
        <end position="46"/>
    </location>
</feature>
<proteinExistence type="predicted"/>